<sequence length="186" mass="19799">MRVLEKLLLFVLVLLVLAAGIAGMACCFMPAEQVVYWLNLIIFAAAASRWLVLIGSGLLILLAVLLFFGVVCRNGGKKSEPRVANVVKVGGEGSNVQISTQAVDCIIQQQKLQFPDVIGLESKISDAAEGAAVILKVTANARANMQELAANLQTAVRQQLESMVGLKVNTVKIIIADVISEAEPKA</sequence>
<evidence type="ECO:0000313" key="2">
    <source>
        <dbReference type="EMBL" id="HIU10737.1"/>
    </source>
</evidence>
<dbReference type="PROSITE" id="PS51257">
    <property type="entry name" value="PROKAR_LIPOPROTEIN"/>
    <property type="match status" value="1"/>
</dbReference>
<accession>A0A9D1HKA6</accession>
<dbReference type="AlphaFoldDB" id="A0A9D1HKA6"/>
<evidence type="ECO:0000256" key="1">
    <source>
        <dbReference type="SAM" id="Phobius"/>
    </source>
</evidence>
<organism evidence="2 3">
    <name type="scientific">Candidatus Avidehalobacter gallistercoris</name>
    <dbReference type="NCBI Taxonomy" id="2840694"/>
    <lineage>
        <taxon>Bacteria</taxon>
        <taxon>Bacillati</taxon>
        <taxon>Bacillota</taxon>
        <taxon>Clostridia</taxon>
        <taxon>Eubacteriales</taxon>
        <taxon>Peptococcaceae</taxon>
        <taxon>Peptococcaceae incertae sedis</taxon>
        <taxon>Candidatus Avidehalobacter</taxon>
    </lineage>
</organism>
<dbReference type="Proteomes" id="UP000824124">
    <property type="component" value="Unassembled WGS sequence"/>
</dbReference>
<keyword evidence="1" id="KW-0812">Transmembrane</keyword>
<comment type="caution">
    <text evidence="2">The sequence shown here is derived from an EMBL/GenBank/DDBJ whole genome shotgun (WGS) entry which is preliminary data.</text>
</comment>
<gene>
    <name evidence="2" type="primary">amaP</name>
    <name evidence="2" type="ORF">IAB00_05810</name>
</gene>
<keyword evidence="1" id="KW-0472">Membrane</keyword>
<reference evidence="2" key="2">
    <citation type="journal article" date="2021" name="PeerJ">
        <title>Extensive microbial diversity within the chicken gut microbiome revealed by metagenomics and culture.</title>
        <authorList>
            <person name="Gilroy R."/>
            <person name="Ravi A."/>
            <person name="Getino M."/>
            <person name="Pursley I."/>
            <person name="Horton D.L."/>
            <person name="Alikhan N.F."/>
            <person name="Baker D."/>
            <person name="Gharbi K."/>
            <person name="Hall N."/>
            <person name="Watson M."/>
            <person name="Adriaenssens E.M."/>
            <person name="Foster-Nyarko E."/>
            <person name="Jarju S."/>
            <person name="Secka A."/>
            <person name="Antonio M."/>
            <person name="Oren A."/>
            <person name="Chaudhuri R.R."/>
            <person name="La Ragione R."/>
            <person name="Hildebrand F."/>
            <person name="Pallen M.J."/>
        </authorList>
    </citation>
    <scope>NUCLEOTIDE SEQUENCE</scope>
    <source>
        <strain evidence="2">2830</strain>
    </source>
</reference>
<keyword evidence="1" id="KW-1133">Transmembrane helix</keyword>
<proteinExistence type="predicted"/>
<evidence type="ECO:0000313" key="3">
    <source>
        <dbReference type="Proteomes" id="UP000824124"/>
    </source>
</evidence>
<reference evidence="2" key="1">
    <citation type="submission" date="2020-10" db="EMBL/GenBank/DDBJ databases">
        <authorList>
            <person name="Gilroy R."/>
        </authorList>
    </citation>
    <scope>NUCLEOTIDE SEQUENCE</scope>
    <source>
        <strain evidence="2">2830</strain>
    </source>
</reference>
<dbReference type="NCBIfam" id="NF033218">
    <property type="entry name" value="anchor_AmaP"/>
    <property type="match status" value="1"/>
</dbReference>
<name>A0A9D1HKA6_9FIRM</name>
<dbReference type="EMBL" id="DVMH01000029">
    <property type="protein sequence ID" value="HIU10737.1"/>
    <property type="molecule type" value="Genomic_DNA"/>
</dbReference>
<protein>
    <submittedName>
        <fullName evidence="2">Alkaline shock response membrane anchor protein AmaP</fullName>
    </submittedName>
</protein>
<feature type="transmembrane region" description="Helical" evidence="1">
    <location>
        <begin position="51"/>
        <end position="72"/>
    </location>
</feature>